<keyword evidence="3" id="KW-1185">Reference proteome</keyword>
<sequence>MPRATASSAKKAGGTRSPTKAKTASAGIKKKREEWNSSLPSLWVKQKNFRHPPRTQTITKSDAKKKFKLNDREIGTLPYEQSISEKTGYTMLLYSQSEVLKLARRKSTTLGVELELGGLIYHSGDADVCIVSLKNPPPMPAWMEHINNPQPPPLKIAEYTSPSNAVKPDPEPITWTPSMLTGPVSVEDACRLYCIEPTDIQDLSAYSKWIDLETVAKRALTLHSGFYAHKELVLERRLAEENILSQTKSRLADDWKSPFRLVQAQWDRDRSGDWMYEIPGQKPPPNRVAVFYPIVHVCMDDYGCEWEWQPDREEF</sequence>
<accession>A0A8H6YSI5</accession>
<dbReference type="Proteomes" id="UP000623467">
    <property type="component" value="Unassembled WGS sequence"/>
</dbReference>
<proteinExistence type="predicted"/>
<dbReference type="CDD" id="cd21075">
    <property type="entry name" value="DBD_XPA-like"/>
    <property type="match status" value="1"/>
</dbReference>
<protein>
    <submittedName>
        <fullName evidence="2">Uncharacterized protein</fullName>
    </submittedName>
</protein>
<dbReference type="AlphaFoldDB" id="A0A8H6YSI5"/>
<evidence type="ECO:0000313" key="2">
    <source>
        <dbReference type="EMBL" id="KAF7364036.1"/>
    </source>
</evidence>
<gene>
    <name evidence="2" type="ORF">MSAN_01062300</name>
</gene>
<evidence type="ECO:0000313" key="3">
    <source>
        <dbReference type="Proteomes" id="UP000623467"/>
    </source>
</evidence>
<organism evidence="2 3">
    <name type="scientific">Mycena sanguinolenta</name>
    <dbReference type="NCBI Taxonomy" id="230812"/>
    <lineage>
        <taxon>Eukaryota</taxon>
        <taxon>Fungi</taxon>
        <taxon>Dikarya</taxon>
        <taxon>Basidiomycota</taxon>
        <taxon>Agaricomycotina</taxon>
        <taxon>Agaricomycetes</taxon>
        <taxon>Agaricomycetidae</taxon>
        <taxon>Agaricales</taxon>
        <taxon>Marasmiineae</taxon>
        <taxon>Mycenaceae</taxon>
        <taxon>Mycena</taxon>
    </lineage>
</organism>
<dbReference type="OrthoDB" id="3004196at2759"/>
<name>A0A8H6YSI5_9AGAR</name>
<reference evidence="2" key="1">
    <citation type="submission" date="2020-05" db="EMBL/GenBank/DDBJ databases">
        <title>Mycena genomes resolve the evolution of fungal bioluminescence.</title>
        <authorList>
            <person name="Tsai I.J."/>
        </authorList>
    </citation>
    <scope>NUCLEOTIDE SEQUENCE</scope>
    <source>
        <strain evidence="2">160909Yilan</strain>
    </source>
</reference>
<comment type="caution">
    <text evidence="2">The sequence shown here is derived from an EMBL/GenBank/DDBJ whole genome shotgun (WGS) entry which is preliminary data.</text>
</comment>
<evidence type="ECO:0000256" key="1">
    <source>
        <dbReference type="SAM" id="MobiDB-lite"/>
    </source>
</evidence>
<dbReference type="EMBL" id="JACAZH010000007">
    <property type="protein sequence ID" value="KAF7364036.1"/>
    <property type="molecule type" value="Genomic_DNA"/>
</dbReference>
<feature type="region of interest" description="Disordered" evidence="1">
    <location>
        <begin position="1"/>
        <end position="33"/>
    </location>
</feature>